<dbReference type="AlphaFoldDB" id="A0A3L7AA47"/>
<protein>
    <submittedName>
        <fullName evidence="1">Uncharacterized protein</fullName>
    </submittedName>
</protein>
<keyword evidence="2" id="KW-1185">Reference proteome</keyword>
<name>A0A3L7AA47_9MICO</name>
<dbReference type="EMBL" id="RCUX01000002">
    <property type="protein sequence ID" value="RLP77326.1"/>
    <property type="molecule type" value="Genomic_DNA"/>
</dbReference>
<gene>
    <name evidence="1" type="ORF">D9V32_02420</name>
</gene>
<evidence type="ECO:0000313" key="2">
    <source>
        <dbReference type="Proteomes" id="UP000272503"/>
    </source>
</evidence>
<evidence type="ECO:0000313" key="1">
    <source>
        <dbReference type="EMBL" id="RLP77326.1"/>
    </source>
</evidence>
<dbReference type="RefSeq" id="WP_121647310.1">
    <property type="nucleotide sequence ID" value="NZ_RCUX01000002.1"/>
</dbReference>
<dbReference type="Proteomes" id="UP000272503">
    <property type="component" value="Unassembled WGS sequence"/>
</dbReference>
<comment type="caution">
    <text evidence="1">The sequence shown here is derived from an EMBL/GenBank/DDBJ whole genome shotgun (WGS) entry which is preliminary data.</text>
</comment>
<dbReference type="OrthoDB" id="3871620at2"/>
<reference evidence="1 2" key="1">
    <citation type="submission" date="2018-10" db="EMBL/GenBank/DDBJ databases">
        <authorList>
            <person name="Li J."/>
        </authorList>
    </citation>
    <scope>NUCLEOTIDE SEQUENCE [LARGE SCALE GENOMIC DNA]</scope>
    <source>
        <strain evidence="1 2">IF 016277</strain>
    </source>
</reference>
<proteinExistence type="predicted"/>
<accession>A0A3L7AA47</accession>
<organism evidence="1 2">
    <name type="scientific">Mycetocola tolaasinivorans</name>
    <dbReference type="NCBI Taxonomy" id="76635"/>
    <lineage>
        <taxon>Bacteria</taxon>
        <taxon>Bacillati</taxon>
        <taxon>Actinomycetota</taxon>
        <taxon>Actinomycetes</taxon>
        <taxon>Micrococcales</taxon>
        <taxon>Microbacteriaceae</taxon>
        <taxon>Mycetocola</taxon>
    </lineage>
</organism>
<sequence length="115" mass="12915">MSISLYYSITRAHPITAVENAAIEEIVTRQNLEFPFDHELIDFEPDTPPTIFSGSTALPLDAPESTTAALAHWLHAFTELRRALPDADWQLEMDDLDIPWNDVEGYSLPGLFDGE</sequence>